<dbReference type="InterPro" id="IPR020449">
    <property type="entry name" value="Tscrpt_reg_AraC-type_HTH"/>
</dbReference>
<dbReference type="Proteomes" id="UP000199300">
    <property type="component" value="Unassembled WGS sequence"/>
</dbReference>
<dbReference type="STRING" id="872970.SAMN04488134_103180"/>
<dbReference type="InterPro" id="IPR018062">
    <property type="entry name" value="HTH_AraC-typ_CS"/>
</dbReference>
<accession>A0A1H8LEJ5</accession>
<gene>
    <name evidence="5" type="ORF">SAMN04488134_103180</name>
</gene>
<protein>
    <submittedName>
        <fullName evidence="5">AraC-type DNA-binding protein</fullName>
    </submittedName>
</protein>
<dbReference type="InterPro" id="IPR018060">
    <property type="entry name" value="HTH_AraC"/>
</dbReference>
<dbReference type="SUPFAM" id="SSF46689">
    <property type="entry name" value="Homeodomain-like"/>
    <property type="match status" value="2"/>
</dbReference>
<name>A0A1H8LEJ5_9BACI</name>
<dbReference type="GO" id="GO:0003700">
    <property type="term" value="F:DNA-binding transcription factor activity"/>
    <property type="evidence" value="ECO:0007669"/>
    <property type="project" value="InterPro"/>
</dbReference>
<evidence type="ECO:0000313" key="6">
    <source>
        <dbReference type="Proteomes" id="UP000199300"/>
    </source>
</evidence>
<dbReference type="PANTHER" id="PTHR43280:SF28">
    <property type="entry name" value="HTH-TYPE TRANSCRIPTIONAL ACTIVATOR RHAS"/>
    <property type="match status" value="1"/>
</dbReference>
<dbReference type="Pfam" id="PF12833">
    <property type="entry name" value="HTH_18"/>
    <property type="match status" value="1"/>
</dbReference>
<dbReference type="SMART" id="SM00342">
    <property type="entry name" value="HTH_ARAC"/>
    <property type="match status" value="1"/>
</dbReference>
<dbReference type="PANTHER" id="PTHR43280">
    <property type="entry name" value="ARAC-FAMILY TRANSCRIPTIONAL REGULATOR"/>
    <property type="match status" value="1"/>
</dbReference>
<dbReference type="PROSITE" id="PS00041">
    <property type="entry name" value="HTH_ARAC_FAMILY_1"/>
    <property type="match status" value="1"/>
</dbReference>
<organism evidence="5 6">
    <name type="scientific">Amphibacillus marinus</name>
    <dbReference type="NCBI Taxonomy" id="872970"/>
    <lineage>
        <taxon>Bacteria</taxon>
        <taxon>Bacillati</taxon>
        <taxon>Bacillota</taxon>
        <taxon>Bacilli</taxon>
        <taxon>Bacillales</taxon>
        <taxon>Bacillaceae</taxon>
        <taxon>Amphibacillus</taxon>
    </lineage>
</organism>
<keyword evidence="6" id="KW-1185">Reference proteome</keyword>
<keyword evidence="3" id="KW-0804">Transcription</keyword>
<dbReference type="GO" id="GO:0043565">
    <property type="term" value="F:sequence-specific DNA binding"/>
    <property type="evidence" value="ECO:0007669"/>
    <property type="project" value="InterPro"/>
</dbReference>
<evidence type="ECO:0000256" key="1">
    <source>
        <dbReference type="ARBA" id="ARBA00023015"/>
    </source>
</evidence>
<proteinExistence type="predicted"/>
<dbReference type="InterPro" id="IPR037923">
    <property type="entry name" value="HTH-like"/>
</dbReference>
<evidence type="ECO:0000259" key="4">
    <source>
        <dbReference type="PROSITE" id="PS01124"/>
    </source>
</evidence>
<dbReference type="InterPro" id="IPR003313">
    <property type="entry name" value="AraC-bd"/>
</dbReference>
<dbReference type="EMBL" id="FODJ01000003">
    <property type="protein sequence ID" value="SEO03580.1"/>
    <property type="molecule type" value="Genomic_DNA"/>
</dbReference>
<evidence type="ECO:0000256" key="3">
    <source>
        <dbReference type="ARBA" id="ARBA00023163"/>
    </source>
</evidence>
<feature type="domain" description="HTH araC/xylS-type" evidence="4">
    <location>
        <begin position="181"/>
        <end position="279"/>
    </location>
</feature>
<keyword evidence="1" id="KW-0805">Transcription regulation</keyword>
<keyword evidence="2 5" id="KW-0238">DNA-binding</keyword>
<sequence>MFLTETSLVGAQIDSVTFVVAGIFQSNTPWRHADRTNHNYELIIGINETQYLEVAGETIQVNSGDVLLIPPHTPFSGQRLANGGLSFYWLHFELPQATELELQSNDTIDNRQLPPILWPLYSTNLALNRELVLMHQLIITMRNQAEAQLLLNALAKTILLGLSETAKQAIQAKQAGNHLMPFIMDWIERHLDQRLTVEEVANHFGYNKAYLSHLFSTKVGMTMTGYIHYLRIEKAKGLLHASPYSIKEIAHLCGFEDEKYFSRVFKKVVNIPPHHYRNKHQFD</sequence>
<reference evidence="5 6" key="1">
    <citation type="submission" date="2016-10" db="EMBL/GenBank/DDBJ databases">
        <authorList>
            <person name="de Groot N.N."/>
        </authorList>
    </citation>
    <scope>NUCLEOTIDE SEQUENCE [LARGE SCALE GENOMIC DNA]</scope>
    <source>
        <strain evidence="5 6">CGMCC 1.10434</strain>
    </source>
</reference>
<evidence type="ECO:0000313" key="5">
    <source>
        <dbReference type="EMBL" id="SEO03580.1"/>
    </source>
</evidence>
<dbReference type="PROSITE" id="PS01124">
    <property type="entry name" value="HTH_ARAC_FAMILY_2"/>
    <property type="match status" value="1"/>
</dbReference>
<dbReference type="AlphaFoldDB" id="A0A1H8LEJ5"/>
<dbReference type="InterPro" id="IPR009057">
    <property type="entry name" value="Homeodomain-like_sf"/>
</dbReference>
<dbReference type="PRINTS" id="PR00032">
    <property type="entry name" value="HTHARAC"/>
</dbReference>
<dbReference type="RefSeq" id="WP_177178233.1">
    <property type="nucleotide sequence ID" value="NZ_FODJ01000003.1"/>
</dbReference>
<dbReference type="SUPFAM" id="SSF51215">
    <property type="entry name" value="Regulatory protein AraC"/>
    <property type="match status" value="1"/>
</dbReference>
<dbReference type="Gene3D" id="1.10.10.60">
    <property type="entry name" value="Homeodomain-like"/>
    <property type="match status" value="2"/>
</dbReference>
<evidence type="ECO:0000256" key="2">
    <source>
        <dbReference type="ARBA" id="ARBA00023125"/>
    </source>
</evidence>
<dbReference type="Pfam" id="PF02311">
    <property type="entry name" value="AraC_binding"/>
    <property type="match status" value="1"/>
</dbReference>